<gene>
    <name evidence="2" type="ORF">FOMPIDRAFT_1026754</name>
</gene>
<dbReference type="InterPro" id="IPR002575">
    <property type="entry name" value="Aminoglycoside_PTrfase"/>
</dbReference>
<dbReference type="InterPro" id="IPR011009">
    <property type="entry name" value="Kinase-like_dom_sf"/>
</dbReference>
<name>S8EP04_FOMSC</name>
<protein>
    <recommendedName>
        <fullName evidence="1">Aminoglycoside phosphotransferase domain-containing protein</fullName>
    </recommendedName>
</protein>
<organism evidence="2 3">
    <name type="scientific">Fomitopsis schrenkii</name>
    <name type="common">Brown rot fungus</name>
    <dbReference type="NCBI Taxonomy" id="2126942"/>
    <lineage>
        <taxon>Eukaryota</taxon>
        <taxon>Fungi</taxon>
        <taxon>Dikarya</taxon>
        <taxon>Basidiomycota</taxon>
        <taxon>Agaricomycotina</taxon>
        <taxon>Agaricomycetes</taxon>
        <taxon>Polyporales</taxon>
        <taxon>Fomitopsis</taxon>
    </lineage>
</organism>
<dbReference type="STRING" id="743788.S8EP04"/>
<dbReference type="Pfam" id="PF01636">
    <property type="entry name" value="APH"/>
    <property type="match status" value="1"/>
</dbReference>
<dbReference type="Gene3D" id="1.10.510.10">
    <property type="entry name" value="Transferase(Phosphotransferase) domain 1"/>
    <property type="match status" value="1"/>
</dbReference>
<dbReference type="InParanoid" id="S8EP04"/>
<evidence type="ECO:0000313" key="3">
    <source>
        <dbReference type="Proteomes" id="UP000015241"/>
    </source>
</evidence>
<accession>S8EP04</accession>
<dbReference type="HOGENOM" id="CLU_054599_1_0_1"/>
<proteinExistence type="predicted"/>
<dbReference type="Proteomes" id="UP000015241">
    <property type="component" value="Unassembled WGS sequence"/>
</dbReference>
<feature type="domain" description="Aminoglycoside phosphotransferase" evidence="1">
    <location>
        <begin position="221"/>
        <end position="257"/>
    </location>
</feature>
<dbReference type="SUPFAM" id="SSF56112">
    <property type="entry name" value="Protein kinase-like (PK-like)"/>
    <property type="match status" value="1"/>
</dbReference>
<reference evidence="2 3" key="1">
    <citation type="journal article" date="2012" name="Science">
        <title>The Paleozoic origin of enzymatic lignin decomposition reconstructed from 31 fungal genomes.</title>
        <authorList>
            <person name="Floudas D."/>
            <person name="Binder M."/>
            <person name="Riley R."/>
            <person name="Barry K."/>
            <person name="Blanchette R.A."/>
            <person name="Henrissat B."/>
            <person name="Martinez A.T."/>
            <person name="Otillar R."/>
            <person name="Spatafora J.W."/>
            <person name="Yadav J.S."/>
            <person name="Aerts A."/>
            <person name="Benoit I."/>
            <person name="Boyd A."/>
            <person name="Carlson A."/>
            <person name="Copeland A."/>
            <person name="Coutinho P.M."/>
            <person name="de Vries R.P."/>
            <person name="Ferreira P."/>
            <person name="Findley K."/>
            <person name="Foster B."/>
            <person name="Gaskell J."/>
            <person name="Glotzer D."/>
            <person name="Gorecki P."/>
            <person name="Heitman J."/>
            <person name="Hesse C."/>
            <person name="Hori C."/>
            <person name="Igarashi K."/>
            <person name="Jurgens J.A."/>
            <person name="Kallen N."/>
            <person name="Kersten P."/>
            <person name="Kohler A."/>
            <person name="Kuees U."/>
            <person name="Kumar T.K.A."/>
            <person name="Kuo A."/>
            <person name="LaButti K."/>
            <person name="Larrondo L.F."/>
            <person name="Lindquist E."/>
            <person name="Ling A."/>
            <person name="Lombard V."/>
            <person name="Lucas S."/>
            <person name="Lundell T."/>
            <person name="Martin R."/>
            <person name="McLaughlin D.J."/>
            <person name="Morgenstern I."/>
            <person name="Morin E."/>
            <person name="Murat C."/>
            <person name="Nagy L.G."/>
            <person name="Nolan M."/>
            <person name="Ohm R.A."/>
            <person name="Patyshakuliyeva A."/>
            <person name="Rokas A."/>
            <person name="Ruiz-Duenas F.J."/>
            <person name="Sabat G."/>
            <person name="Salamov A."/>
            <person name="Samejima M."/>
            <person name="Schmutz J."/>
            <person name="Slot J.C."/>
            <person name="St John F."/>
            <person name="Stenlid J."/>
            <person name="Sun H."/>
            <person name="Sun S."/>
            <person name="Syed K."/>
            <person name="Tsang A."/>
            <person name="Wiebenga A."/>
            <person name="Young D."/>
            <person name="Pisabarro A."/>
            <person name="Eastwood D.C."/>
            <person name="Martin F."/>
            <person name="Cullen D."/>
            <person name="Grigoriev I.V."/>
            <person name="Hibbett D.S."/>
        </authorList>
    </citation>
    <scope>NUCLEOTIDE SEQUENCE</scope>
    <source>
        <strain evidence="3">FP-58527</strain>
    </source>
</reference>
<dbReference type="eggNOG" id="ENOG502T07R">
    <property type="taxonomic scope" value="Eukaryota"/>
</dbReference>
<dbReference type="PANTHER" id="PTHR37171:SF1">
    <property type="entry name" value="SERINE_THREONINE-PROTEIN KINASE YRZF-RELATED"/>
    <property type="match status" value="1"/>
</dbReference>
<dbReference type="EMBL" id="KE504122">
    <property type="protein sequence ID" value="EPT05858.1"/>
    <property type="molecule type" value="Genomic_DNA"/>
</dbReference>
<keyword evidence="3" id="KW-1185">Reference proteome</keyword>
<evidence type="ECO:0000259" key="1">
    <source>
        <dbReference type="Pfam" id="PF01636"/>
    </source>
</evidence>
<dbReference type="OrthoDB" id="2734608at2759"/>
<sequence>MRHLDTGFSLRPVQAGTQLSLVIDDKPTRYHIKKPFLPFTKSAVVLAQPGTAPGDSADHAEDAASLVVVKIFDPRVLDDRIATKEKHHWTLAAEQRAAQDRAREDFQWDDSVLYEDEHDPSDAEGLVLRAAQWEQNFFALTMQCFDTERAAYERLRGLQGNAIPRLLGVGRWDVAPTTRAIQPPALIFEHIHGISLRDVDPGLLDPTLCASLVAAVDSFSTLGVCHADLNEGNILFSPPERPMRAVVIDFGCAMLKDGDVSEEEWNETVQFNADATWIRKILQMN</sequence>
<dbReference type="PANTHER" id="PTHR37171">
    <property type="entry name" value="SERINE/THREONINE-PROTEIN KINASE YRZF-RELATED"/>
    <property type="match status" value="1"/>
</dbReference>
<dbReference type="AlphaFoldDB" id="S8EP04"/>
<evidence type="ECO:0000313" key="2">
    <source>
        <dbReference type="EMBL" id="EPT05858.1"/>
    </source>
</evidence>
<dbReference type="InterPro" id="IPR052396">
    <property type="entry name" value="Meiotic_Drive_Suppr_Kinase"/>
</dbReference>